<dbReference type="OrthoDB" id="9807115at2"/>
<keyword evidence="7 9" id="KW-0472">Membrane</keyword>
<feature type="transmembrane region" description="Helical" evidence="9">
    <location>
        <begin position="265"/>
        <end position="283"/>
    </location>
</feature>
<proteinExistence type="inferred from homology"/>
<keyword evidence="2" id="KW-0813">Transport</keyword>
<comment type="similarity">
    <text evidence="8">Belongs to the binding-protein-dependent transport system permease family. LivHM subfamily.</text>
</comment>
<dbReference type="Proteomes" id="UP000199073">
    <property type="component" value="Unassembled WGS sequence"/>
</dbReference>
<sequence>MLFIELFIQGLIQGSTYAIIAVGLTLIYGLLRVLHVAHAGLFTLAAYLGVTVTNQFGSLSLGIVVATLTSGIVGVVIYRLVYEPILNKPPYVALIASIGLYIAMEELFRLIFGPFGLSFSSAPLQNVVVIFGIHLRACQIITVITNVVLLGILAWIAQKTRVGIGWRATVDDPEMSASFGIDPIRVRYLVFFVGSALAAVAGVLVALLTNLVEPTMGAVPSYKSLAIIVLGGLGNVFGTLIASLALGVIEAFGTIYIGDFLDRDAIAFAFLVVVLMIKPTGLFKSR</sequence>
<reference evidence="10 11" key="1">
    <citation type="submission" date="2016-10" db="EMBL/GenBank/DDBJ databases">
        <authorList>
            <person name="de Groot N.N."/>
        </authorList>
    </citation>
    <scope>NUCLEOTIDE SEQUENCE [LARGE SCALE GENOMIC DNA]</scope>
    <source>
        <strain evidence="10 11">DSM 12130</strain>
    </source>
</reference>
<accession>A0A1H0UDI5</accession>
<keyword evidence="4 9" id="KW-0812">Transmembrane</keyword>
<dbReference type="PANTHER" id="PTHR11795">
    <property type="entry name" value="BRANCHED-CHAIN AMINO ACID TRANSPORT SYSTEM PERMEASE PROTEIN LIVH"/>
    <property type="match status" value="1"/>
</dbReference>
<dbReference type="Pfam" id="PF02653">
    <property type="entry name" value="BPD_transp_2"/>
    <property type="match status" value="1"/>
</dbReference>
<keyword evidence="6 9" id="KW-1133">Transmembrane helix</keyword>
<evidence type="ECO:0000313" key="10">
    <source>
        <dbReference type="EMBL" id="SDP64362.1"/>
    </source>
</evidence>
<protein>
    <submittedName>
        <fullName evidence="10">Amino acid/amide ABC transporter membrane protein 1, HAAT family (TC 3.A.1.4.-)</fullName>
    </submittedName>
</protein>
<feature type="transmembrane region" description="Helical" evidence="9">
    <location>
        <begin position="140"/>
        <end position="157"/>
    </location>
</feature>
<dbReference type="InterPro" id="IPR001851">
    <property type="entry name" value="ABC_transp_permease"/>
</dbReference>
<organism evidence="10 11">
    <name type="scientific">Desulforhopalus singaporensis</name>
    <dbReference type="NCBI Taxonomy" id="91360"/>
    <lineage>
        <taxon>Bacteria</taxon>
        <taxon>Pseudomonadati</taxon>
        <taxon>Thermodesulfobacteriota</taxon>
        <taxon>Desulfobulbia</taxon>
        <taxon>Desulfobulbales</taxon>
        <taxon>Desulfocapsaceae</taxon>
        <taxon>Desulforhopalus</taxon>
    </lineage>
</organism>
<evidence type="ECO:0000256" key="3">
    <source>
        <dbReference type="ARBA" id="ARBA00022475"/>
    </source>
</evidence>
<evidence type="ECO:0000256" key="2">
    <source>
        <dbReference type="ARBA" id="ARBA00022448"/>
    </source>
</evidence>
<dbReference type="EMBL" id="FNJI01000031">
    <property type="protein sequence ID" value="SDP64362.1"/>
    <property type="molecule type" value="Genomic_DNA"/>
</dbReference>
<dbReference type="GO" id="GO:0022857">
    <property type="term" value="F:transmembrane transporter activity"/>
    <property type="evidence" value="ECO:0007669"/>
    <property type="project" value="InterPro"/>
</dbReference>
<evidence type="ECO:0000256" key="1">
    <source>
        <dbReference type="ARBA" id="ARBA00004651"/>
    </source>
</evidence>
<dbReference type="GO" id="GO:0006865">
    <property type="term" value="P:amino acid transport"/>
    <property type="evidence" value="ECO:0007669"/>
    <property type="project" value="UniProtKB-KW"/>
</dbReference>
<evidence type="ECO:0000256" key="8">
    <source>
        <dbReference type="ARBA" id="ARBA00037998"/>
    </source>
</evidence>
<feature type="transmembrane region" description="Helical" evidence="9">
    <location>
        <begin position="188"/>
        <end position="212"/>
    </location>
</feature>
<evidence type="ECO:0000313" key="11">
    <source>
        <dbReference type="Proteomes" id="UP000199073"/>
    </source>
</evidence>
<dbReference type="InterPro" id="IPR052157">
    <property type="entry name" value="BCAA_transport_permease"/>
</dbReference>
<feature type="transmembrane region" description="Helical" evidence="9">
    <location>
        <begin position="56"/>
        <end position="78"/>
    </location>
</feature>
<dbReference type="STRING" id="91360.SAMN05660330_03500"/>
<dbReference type="CDD" id="cd06582">
    <property type="entry name" value="TM_PBP1_LivH_like"/>
    <property type="match status" value="1"/>
</dbReference>
<comment type="subcellular location">
    <subcellularLocation>
        <location evidence="1">Cell membrane</location>
        <topology evidence="1">Multi-pass membrane protein</topology>
    </subcellularLocation>
</comment>
<evidence type="ECO:0000256" key="5">
    <source>
        <dbReference type="ARBA" id="ARBA00022970"/>
    </source>
</evidence>
<keyword evidence="3" id="KW-1003">Cell membrane</keyword>
<keyword evidence="11" id="KW-1185">Reference proteome</keyword>
<evidence type="ECO:0000256" key="6">
    <source>
        <dbReference type="ARBA" id="ARBA00022989"/>
    </source>
</evidence>
<gene>
    <name evidence="10" type="ORF">SAMN05660330_03500</name>
</gene>
<evidence type="ECO:0000256" key="9">
    <source>
        <dbReference type="SAM" id="Phobius"/>
    </source>
</evidence>
<dbReference type="RefSeq" id="WP_092225173.1">
    <property type="nucleotide sequence ID" value="NZ_FNJI01000031.1"/>
</dbReference>
<feature type="transmembrane region" description="Helical" evidence="9">
    <location>
        <begin position="224"/>
        <end position="245"/>
    </location>
</feature>
<dbReference type="AlphaFoldDB" id="A0A1H0UDI5"/>
<dbReference type="GO" id="GO:0005886">
    <property type="term" value="C:plasma membrane"/>
    <property type="evidence" value="ECO:0007669"/>
    <property type="project" value="UniProtKB-SubCell"/>
</dbReference>
<evidence type="ECO:0000256" key="7">
    <source>
        <dbReference type="ARBA" id="ARBA00023136"/>
    </source>
</evidence>
<dbReference type="PANTHER" id="PTHR11795:SF445">
    <property type="entry name" value="AMINO ACID ABC TRANSPORTER PERMEASE PROTEIN"/>
    <property type="match status" value="1"/>
</dbReference>
<name>A0A1H0UDI5_9BACT</name>
<feature type="transmembrane region" description="Helical" evidence="9">
    <location>
        <begin position="6"/>
        <end position="26"/>
    </location>
</feature>
<feature type="transmembrane region" description="Helical" evidence="9">
    <location>
        <begin position="85"/>
        <end position="104"/>
    </location>
</feature>
<evidence type="ECO:0000256" key="4">
    <source>
        <dbReference type="ARBA" id="ARBA00022692"/>
    </source>
</evidence>
<feature type="transmembrane region" description="Helical" evidence="9">
    <location>
        <begin position="33"/>
        <end position="50"/>
    </location>
</feature>
<keyword evidence="5" id="KW-0029">Amino-acid transport</keyword>